<evidence type="ECO:0000256" key="1">
    <source>
        <dbReference type="SAM" id="MobiDB-lite"/>
    </source>
</evidence>
<dbReference type="Pfam" id="PF12049">
    <property type="entry name" value="DUF3531"/>
    <property type="match status" value="1"/>
</dbReference>
<dbReference type="PANTHER" id="PTHR46737">
    <property type="entry name" value="OS02G0827600 PROTEIN"/>
    <property type="match status" value="1"/>
</dbReference>
<feature type="region of interest" description="Disordered" evidence="1">
    <location>
        <begin position="1"/>
        <end position="27"/>
    </location>
</feature>
<reference evidence="2" key="1">
    <citation type="submission" date="2016-03" db="EMBL/GenBank/DDBJ databases">
        <title>Mechanisms controlling the formation of the plant cell surface in tip-growing cells are functionally conserved among land plants.</title>
        <authorList>
            <person name="Honkanen S."/>
            <person name="Jones V.A."/>
            <person name="Morieri G."/>
            <person name="Champion C."/>
            <person name="Hetherington A.J."/>
            <person name="Kelly S."/>
            <person name="Saint-Marcoux D."/>
            <person name="Proust H."/>
            <person name="Prescott H."/>
            <person name="Dolan L."/>
        </authorList>
    </citation>
    <scope>NUCLEOTIDE SEQUENCE [LARGE SCALE GENOMIC DNA]</scope>
    <source>
        <tissue evidence="2">Whole gametophyte</tissue>
    </source>
</reference>
<organism evidence="2 3">
    <name type="scientific">Marchantia polymorpha subsp. ruderalis</name>
    <dbReference type="NCBI Taxonomy" id="1480154"/>
    <lineage>
        <taxon>Eukaryota</taxon>
        <taxon>Viridiplantae</taxon>
        <taxon>Streptophyta</taxon>
        <taxon>Embryophyta</taxon>
        <taxon>Marchantiophyta</taxon>
        <taxon>Marchantiopsida</taxon>
        <taxon>Marchantiidae</taxon>
        <taxon>Marchantiales</taxon>
        <taxon>Marchantiaceae</taxon>
        <taxon>Marchantia</taxon>
    </lineage>
</organism>
<name>A0A176WDJ4_MARPO</name>
<accession>A0A176WDJ4</accession>
<evidence type="ECO:0000313" key="2">
    <source>
        <dbReference type="EMBL" id="OAE31149.1"/>
    </source>
</evidence>
<dbReference type="Proteomes" id="UP000077202">
    <property type="component" value="Unassembled WGS sequence"/>
</dbReference>
<protein>
    <submittedName>
        <fullName evidence="2">Uncharacterized protein</fullName>
    </submittedName>
</protein>
<dbReference type="PANTHER" id="PTHR46737:SF2">
    <property type="entry name" value="OS02G0827600 PROTEIN"/>
    <property type="match status" value="1"/>
</dbReference>
<dbReference type="InterPro" id="IPR021920">
    <property type="entry name" value="DUF3531"/>
</dbReference>
<feature type="compositionally biased region" description="Basic and acidic residues" evidence="1">
    <location>
        <begin position="137"/>
        <end position="156"/>
    </location>
</feature>
<feature type="region of interest" description="Disordered" evidence="1">
    <location>
        <begin position="105"/>
        <end position="159"/>
    </location>
</feature>
<evidence type="ECO:0000313" key="3">
    <source>
        <dbReference type="Proteomes" id="UP000077202"/>
    </source>
</evidence>
<gene>
    <name evidence="2" type="ORF">AXG93_2508s1120</name>
</gene>
<sequence>MTPTAARSTDSTLRSSSSRAESRVSGDHLHSPEFLAAGTNDSAVDYAVGRIVVNVWADLKAQRGDAEHRSFGREGFPLEGTCNFDCVNFNSGARRKPGRCFVAVEASSSSGSSGSNVSGASNGRAEKTSIVVGSKSGARERRLNKAQEEKRRKEGQGRAQYPEWATILEDACKDDVELREIIGDSFGNPEEMRKRVEERVRRKGRDILSPVTGSAIPMTVTFKADFDATDAHVWLELFGSPSDKDLETIGSVLRSWYLLGRLGAFNSMNMQLTQLPIDARLSYSNDRAAEALPSAFHNIGDLEFQDNWGRFWVDFGTSDPVAMDVLINAFSAVSSDHVGIKQLVFGGQKLGDWAEGMVDPEDGYRLSFNVWNRGSECIESG</sequence>
<dbReference type="AlphaFoldDB" id="A0A176WDJ4"/>
<feature type="compositionally biased region" description="Low complexity" evidence="1">
    <location>
        <begin position="105"/>
        <end position="123"/>
    </location>
</feature>
<comment type="caution">
    <text evidence="2">The sequence shown here is derived from an EMBL/GenBank/DDBJ whole genome shotgun (WGS) entry which is preliminary data.</text>
</comment>
<keyword evidence="3" id="KW-1185">Reference proteome</keyword>
<feature type="compositionally biased region" description="Low complexity" evidence="1">
    <location>
        <begin position="1"/>
        <end position="19"/>
    </location>
</feature>
<proteinExistence type="predicted"/>
<dbReference type="EMBL" id="LVLJ01001166">
    <property type="protein sequence ID" value="OAE31149.1"/>
    <property type="molecule type" value="Genomic_DNA"/>
</dbReference>